<feature type="domain" description="Ferritin-like diiron" evidence="6">
    <location>
        <begin position="6"/>
        <end position="149"/>
    </location>
</feature>
<keyword evidence="8" id="KW-1185">Reference proteome</keyword>
<protein>
    <submittedName>
        <fullName evidence="7">Rubrerythrin</fullName>
    </submittedName>
</protein>
<dbReference type="InterPro" id="IPR012347">
    <property type="entry name" value="Ferritin-like"/>
</dbReference>
<dbReference type="InterPro" id="IPR009078">
    <property type="entry name" value="Ferritin-like_SF"/>
</dbReference>
<dbReference type="PANTHER" id="PTHR43865:SF1">
    <property type="entry name" value="RUBRERYTHRIN-RELATED"/>
    <property type="match status" value="1"/>
</dbReference>
<dbReference type="EMBL" id="NHMP01000004">
    <property type="protein sequence ID" value="OXE47594.1"/>
    <property type="molecule type" value="Genomic_DNA"/>
</dbReference>
<dbReference type="PROSITE" id="PS50905">
    <property type="entry name" value="FERRITIN_LIKE"/>
    <property type="match status" value="1"/>
</dbReference>
<organism evidence="7 8">
    <name type="scientific">Turicimonas muris</name>
    <dbReference type="NCBI Taxonomy" id="1796652"/>
    <lineage>
        <taxon>Bacteria</taxon>
        <taxon>Pseudomonadati</taxon>
        <taxon>Pseudomonadota</taxon>
        <taxon>Betaproteobacteria</taxon>
        <taxon>Burkholderiales</taxon>
        <taxon>Sutterellaceae</taxon>
        <taxon>Turicimonas</taxon>
    </lineage>
</organism>
<dbReference type="Pfam" id="PF21349">
    <property type="entry name" value="RUBY_RBDX"/>
    <property type="match status" value="1"/>
</dbReference>
<dbReference type="Gene3D" id="2.20.28.10">
    <property type="match status" value="1"/>
</dbReference>
<dbReference type="GO" id="GO:0016491">
    <property type="term" value="F:oxidoreductase activity"/>
    <property type="evidence" value="ECO:0007669"/>
    <property type="project" value="InterPro"/>
</dbReference>
<gene>
    <name evidence="7" type="ORF">ADH67_07310</name>
</gene>
<comment type="cofactor">
    <cofactor evidence="1">
        <name>Fe(3+)</name>
        <dbReference type="ChEBI" id="CHEBI:29034"/>
    </cofactor>
</comment>
<evidence type="ECO:0000256" key="5">
    <source>
        <dbReference type="ARBA" id="ARBA00023004"/>
    </source>
</evidence>
<evidence type="ECO:0000256" key="1">
    <source>
        <dbReference type="ARBA" id="ARBA00001965"/>
    </source>
</evidence>
<dbReference type="Gene3D" id="1.20.1260.10">
    <property type="match status" value="1"/>
</dbReference>
<dbReference type="Pfam" id="PF02915">
    <property type="entry name" value="Rubrerythrin"/>
    <property type="match status" value="1"/>
</dbReference>
<evidence type="ECO:0000259" key="6">
    <source>
        <dbReference type="PROSITE" id="PS50905"/>
    </source>
</evidence>
<dbReference type="PANTHER" id="PTHR43865">
    <property type="entry name" value="RUBRERYTHRIN-RELATED"/>
    <property type="match status" value="1"/>
</dbReference>
<dbReference type="InterPro" id="IPR052364">
    <property type="entry name" value="Rubrerythrin"/>
</dbReference>
<evidence type="ECO:0000313" key="8">
    <source>
        <dbReference type="Proteomes" id="UP000214610"/>
    </source>
</evidence>
<reference evidence="8" key="1">
    <citation type="submission" date="2017-05" db="EMBL/GenBank/DDBJ databases">
        <title>Improved OligoMM genomes.</title>
        <authorList>
            <person name="Garzetti D."/>
        </authorList>
    </citation>
    <scope>NUCLEOTIDE SEQUENCE [LARGE SCALE GENOMIC DNA]</scope>
    <source>
        <strain evidence="8">YL45</strain>
    </source>
</reference>
<dbReference type="RefSeq" id="WP_066594970.1">
    <property type="nucleotide sequence ID" value="NZ_CAJTBZ010000012.1"/>
</dbReference>
<proteinExistence type="predicted"/>
<dbReference type="InterPro" id="IPR009040">
    <property type="entry name" value="Ferritin-like_diiron"/>
</dbReference>
<evidence type="ECO:0000256" key="2">
    <source>
        <dbReference type="ARBA" id="ARBA00022448"/>
    </source>
</evidence>
<evidence type="ECO:0000313" key="7">
    <source>
        <dbReference type="EMBL" id="OXE47594.1"/>
    </source>
</evidence>
<dbReference type="AlphaFoldDB" id="A0A227KHZ7"/>
<dbReference type="SUPFAM" id="SSF47240">
    <property type="entry name" value="Ferritin-like"/>
    <property type="match status" value="1"/>
</dbReference>
<dbReference type="InterPro" id="IPR003251">
    <property type="entry name" value="Rr_diiron-bd_dom"/>
</dbReference>
<dbReference type="GO" id="GO:0046872">
    <property type="term" value="F:metal ion binding"/>
    <property type="evidence" value="ECO:0007669"/>
    <property type="project" value="UniProtKB-KW"/>
</dbReference>
<dbReference type="Proteomes" id="UP000214610">
    <property type="component" value="Unassembled WGS sequence"/>
</dbReference>
<evidence type="ECO:0000256" key="4">
    <source>
        <dbReference type="ARBA" id="ARBA00022982"/>
    </source>
</evidence>
<sequence>MADVKSIKGTQTEKNLAISYLNEAQSYARYTYYANQANKELYFPIGVVFNVTAANELRHGKIFLGFLQGGSVIAPTPVDALPPSGTIENLKISISEEQNEGVDAYIKYAQIAEQEGFADIASKFRAIAQIEQEHLNRFRRLLQQVETGTVWKRDKPILWQCLVCGYQVEALEPPKVCPACSHPYQHYMATDILL</sequence>
<keyword evidence="5" id="KW-0408">Iron</keyword>
<accession>A0A227KHZ7</accession>
<keyword evidence="4" id="KW-0249">Electron transport</keyword>
<keyword evidence="3" id="KW-0479">Metal-binding</keyword>
<keyword evidence="2" id="KW-0813">Transport</keyword>
<dbReference type="GeneID" id="78362612"/>
<evidence type="ECO:0000256" key="3">
    <source>
        <dbReference type="ARBA" id="ARBA00022723"/>
    </source>
</evidence>
<dbReference type="SUPFAM" id="SSF57802">
    <property type="entry name" value="Rubredoxin-like"/>
    <property type="match status" value="1"/>
</dbReference>
<dbReference type="CDD" id="cd01041">
    <property type="entry name" value="Rubrerythrin"/>
    <property type="match status" value="1"/>
</dbReference>
<comment type="caution">
    <text evidence="7">The sequence shown here is derived from an EMBL/GenBank/DDBJ whole genome shotgun (WGS) entry which is preliminary data.</text>
</comment>
<dbReference type="InterPro" id="IPR048574">
    <property type="entry name" value="RUBY_RBDX"/>
</dbReference>
<name>A0A227KHZ7_9BURK</name>